<evidence type="ECO:0000256" key="1">
    <source>
        <dbReference type="SAM" id="MobiDB-lite"/>
    </source>
</evidence>
<gene>
    <name evidence="3" type="ORF">GA0061080_10823</name>
</gene>
<proteinExistence type="predicted"/>
<dbReference type="InterPro" id="IPR044929">
    <property type="entry name" value="DNA/RNA_non-sp_Endonuclease_sf"/>
</dbReference>
<dbReference type="STRING" id="1798183.GA0061080_10823"/>
<reference evidence="4" key="1">
    <citation type="submission" date="2016-08" db="EMBL/GenBank/DDBJ databases">
        <authorList>
            <person name="Varghese N."/>
            <person name="Submissions Spin"/>
        </authorList>
    </citation>
    <scope>NUCLEOTIDE SEQUENCE [LARGE SCALE GENOMIC DNA]</scope>
    <source>
        <strain evidence="4">R-53144</strain>
    </source>
</reference>
<accession>A0A1C4DL41</accession>
<protein>
    <submittedName>
        <fullName evidence="3">DNA/RNA non-specific endonuclease</fullName>
    </submittedName>
</protein>
<keyword evidence="3" id="KW-0255">Endonuclease</keyword>
<sequence>MGLEGLCPDITHGAYGQILSAKVKVRPEDLGAGTGTNKSSRKHARSLGYDSDDAGHILGKVLGGSGGKGNVFPQLPAVNRGKYRNFEKRVRNYIKEHGAVDIEWNFIYGNGGTRPTQIKYTVLKDGKKVLYDVFEN</sequence>
<dbReference type="GO" id="GO:0004519">
    <property type="term" value="F:endonuclease activity"/>
    <property type="evidence" value="ECO:0007669"/>
    <property type="project" value="UniProtKB-KW"/>
</dbReference>
<dbReference type="Pfam" id="PF13930">
    <property type="entry name" value="Endonuclea_NS_2"/>
    <property type="match status" value="1"/>
</dbReference>
<name>A0A1C4DL41_9GAMM</name>
<dbReference type="InterPro" id="IPR044927">
    <property type="entry name" value="Endonuclea_NS_2"/>
</dbReference>
<dbReference type="Proteomes" id="UP000199698">
    <property type="component" value="Unassembled WGS sequence"/>
</dbReference>
<feature type="domain" description="Type VII secretion system protein EssD-like" evidence="2">
    <location>
        <begin position="43"/>
        <end position="121"/>
    </location>
</feature>
<keyword evidence="4" id="KW-1185">Reference proteome</keyword>
<dbReference type="EMBL" id="FMBA01000082">
    <property type="protein sequence ID" value="SCC32047.1"/>
    <property type="molecule type" value="Genomic_DNA"/>
</dbReference>
<evidence type="ECO:0000259" key="2">
    <source>
        <dbReference type="Pfam" id="PF13930"/>
    </source>
</evidence>
<organism evidence="3 4">
    <name type="scientific">Gilliamella intestini</name>
    <dbReference type="NCBI Taxonomy" id="1798183"/>
    <lineage>
        <taxon>Bacteria</taxon>
        <taxon>Pseudomonadati</taxon>
        <taxon>Pseudomonadota</taxon>
        <taxon>Gammaproteobacteria</taxon>
        <taxon>Orbales</taxon>
        <taxon>Orbaceae</taxon>
        <taxon>Gilliamella</taxon>
    </lineage>
</organism>
<keyword evidence="3" id="KW-0540">Nuclease</keyword>
<feature type="region of interest" description="Disordered" evidence="1">
    <location>
        <begin position="29"/>
        <end position="49"/>
    </location>
</feature>
<evidence type="ECO:0000313" key="4">
    <source>
        <dbReference type="Proteomes" id="UP000199698"/>
    </source>
</evidence>
<dbReference type="Gene3D" id="3.40.570.10">
    <property type="entry name" value="Extracellular Endonuclease, subunit A"/>
    <property type="match status" value="1"/>
</dbReference>
<dbReference type="AlphaFoldDB" id="A0A1C4DL41"/>
<keyword evidence="3" id="KW-0378">Hydrolase</keyword>
<evidence type="ECO:0000313" key="3">
    <source>
        <dbReference type="EMBL" id="SCC32047.1"/>
    </source>
</evidence>